<sequence length="251" mass="26637">MNVIASSRTIAFVGTALVGTALLTSCGSTTTPDDPFLDQSPRAITRTAMAAMDDVTSVRLLGTLHTDRGRVRIDVRVDDGGRCAGSFDGDRGGARFVSSDDGTWAQPDETFWRTSTATSREAEKVMREVGTSWVSLADGAVDVDELCGTKAILGGFKGRKDGGEGRLSKGDVELVGDTQAVAVRAKGRGQAATMWVEVEEPHRVVKIISRDHGRPQSISFEEFGTEVTAEAPPADEVLDMTAYGAGGTPRR</sequence>
<organism evidence="1 2">
    <name type="scientific">Nocardioides currus</name>
    <dbReference type="NCBI Taxonomy" id="2133958"/>
    <lineage>
        <taxon>Bacteria</taxon>
        <taxon>Bacillati</taxon>
        <taxon>Actinomycetota</taxon>
        <taxon>Actinomycetes</taxon>
        <taxon>Propionibacteriales</taxon>
        <taxon>Nocardioidaceae</taxon>
        <taxon>Nocardioides</taxon>
    </lineage>
</organism>
<dbReference type="Proteomes" id="UP000244867">
    <property type="component" value="Unassembled WGS sequence"/>
</dbReference>
<proteinExistence type="predicted"/>
<keyword evidence="2" id="KW-1185">Reference proteome</keyword>
<dbReference type="OrthoDB" id="3780642at2"/>
<name>A0A2R7Z2R6_9ACTN</name>
<comment type="caution">
    <text evidence="1">The sequence shown here is derived from an EMBL/GenBank/DDBJ whole genome shotgun (WGS) entry which is preliminary data.</text>
</comment>
<gene>
    <name evidence="1" type="ORF">C7S10_04315</name>
</gene>
<dbReference type="Gene3D" id="2.50.20.20">
    <property type="match status" value="1"/>
</dbReference>
<dbReference type="RefSeq" id="WP_108343111.1">
    <property type="nucleotide sequence ID" value="NZ_PYXZ01000001.1"/>
</dbReference>
<evidence type="ECO:0000313" key="1">
    <source>
        <dbReference type="EMBL" id="PUA82925.1"/>
    </source>
</evidence>
<protein>
    <recommendedName>
        <fullName evidence="3">Lipoprotein</fullName>
    </recommendedName>
</protein>
<reference evidence="1 2" key="1">
    <citation type="submission" date="2018-03" db="EMBL/GenBank/DDBJ databases">
        <authorList>
            <person name="Keele B.F."/>
        </authorList>
    </citation>
    <scope>NUCLEOTIDE SEQUENCE [LARGE SCALE GENOMIC DNA]</scope>
    <source>
        <strain evidence="1 2">IB-3</strain>
    </source>
</reference>
<dbReference type="AlphaFoldDB" id="A0A2R7Z2R6"/>
<evidence type="ECO:0000313" key="2">
    <source>
        <dbReference type="Proteomes" id="UP000244867"/>
    </source>
</evidence>
<accession>A0A2R7Z2R6</accession>
<evidence type="ECO:0008006" key="3">
    <source>
        <dbReference type="Google" id="ProtNLM"/>
    </source>
</evidence>
<dbReference type="EMBL" id="PYXZ01000001">
    <property type="protein sequence ID" value="PUA82925.1"/>
    <property type="molecule type" value="Genomic_DNA"/>
</dbReference>